<dbReference type="Pfam" id="PF13302">
    <property type="entry name" value="Acetyltransf_3"/>
    <property type="match status" value="1"/>
</dbReference>
<reference evidence="4" key="1">
    <citation type="submission" date="2023-07" db="EMBL/GenBank/DDBJ databases">
        <title>30 novel species of actinomycetes from the DSMZ collection.</title>
        <authorList>
            <person name="Nouioui I."/>
        </authorList>
    </citation>
    <scope>NUCLEOTIDE SEQUENCE [LARGE SCALE GENOMIC DNA]</scope>
    <source>
        <strain evidence="4">DSM 41640</strain>
    </source>
</reference>
<dbReference type="PROSITE" id="PS51186">
    <property type="entry name" value="GNAT"/>
    <property type="match status" value="1"/>
</dbReference>
<protein>
    <submittedName>
        <fullName evidence="3">GNAT family N-acetyltransferase</fullName>
    </submittedName>
</protein>
<dbReference type="CDD" id="cd04301">
    <property type="entry name" value="NAT_SF"/>
    <property type="match status" value="1"/>
</dbReference>
<sequence>MIAPIPPVVPAGRMADNTQPVLALPGGLELRPWRTTDAGALVAASHDPAISRWNLVPTLTEDEARARIGRMRERWERETGAVWAVAREDGGEGAGVLTSTGIDPAAGPRDEHSQKPRPGDILGLAAWIDVDLDRGHAEIAYWVLPAGRGTGIAVEAARRLTDWALHELGLHRLTLCHAVANEASCRVAEKAGFRLEGTMRHALLHSDGWHDQHLHARVRGDDQNDRDDRGNERP</sequence>
<dbReference type="InterPro" id="IPR016181">
    <property type="entry name" value="Acyl_CoA_acyltransferase"/>
</dbReference>
<evidence type="ECO:0000259" key="2">
    <source>
        <dbReference type="PROSITE" id="PS51186"/>
    </source>
</evidence>
<organism evidence="3 4">
    <name type="scientific">Streptomyces doebereineriae</name>
    <dbReference type="NCBI Taxonomy" id="3075528"/>
    <lineage>
        <taxon>Bacteria</taxon>
        <taxon>Bacillati</taxon>
        <taxon>Actinomycetota</taxon>
        <taxon>Actinomycetes</taxon>
        <taxon>Kitasatosporales</taxon>
        <taxon>Streptomycetaceae</taxon>
        <taxon>Streptomyces</taxon>
    </lineage>
</organism>
<dbReference type="SUPFAM" id="SSF55729">
    <property type="entry name" value="Acyl-CoA N-acyltransferases (Nat)"/>
    <property type="match status" value="1"/>
</dbReference>
<proteinExistence type="predicted"/>
<dbReference type="PANTHER" id="PTHR43441">
    <property type="entry name" value="RIBOSOMAL-PROTEIN-SERINE ACETYLTRANSFERASE"/>
    <property type="match status" value="1"/>
</dbReference>
<dbReference type="InterPro" id="IPR000182">
    <property type="entry name" value="GNAT_dom"/>
</dbReference>
<dbReference type="Proteomes" id="UP001183824">
    <property type="component" value="Unassembled WGS sequence"/>
</dbReference>
<feature type="region of interest" description="Disordered" evidence="1">
    <location>
        <begin position="214"/>
        <end position="234"/>
    </location>
</feature>
<dbReference type="InterPro" id="IPR051908">
    <property type="entry name" value="Ribosomal_N-acetyltransferase"/>
</dbReference>
<evidence type="ECO:0000313" key="3">
    <source>
        <dbReference type="EMBL" id="MDT0481535.1"/>
    </source>
</evidence>
<dbReference type="Gene3D" id="3.40.630.30">
    <property type="match status" value="1"/>
</dbReference>
<name>A0ABU2V7J9_9ACTN</name>
<evidence type="ECO:0000313" key="4">
    <source>
        <dbReference type="Proteomes" id="UP001183824"/>
    </source>
</evidence>
<dbReference type="PANTHER" id="PTHR43441:SF10">
    <property type="entry name" value="ACETYLTRANSFERASE"/>
    <property type="match status" value="1"/>
</dbReference>
<feature type="compositionally biased region" description="Basic and acidic residues" evidence="1">
    <location>
        <begin position="108"/>
        <end position="118"/>
    </location>
</feature>
<keyword evidence="4" id="KW-1185">Reference proteome</keyword>
<feature type="region of interest" description="Disordered" evidence="1">
    <location>
        <begin position="94"/>
        <end position="118"/>
    </location>
</feature>
<gene>
    <name evidence="3" type="ORF">RNB18_15275</name>
</gene>
<evidence type="ECO:0000256" key="1">
    <source>
        <dbReference type="SAM" id="MobiDB-lite"/>
    </source>
</evidence>
<feature type="domain" description="N-acetyltransferase" evidence="2">
    <location>
        <begin position="54"/>
        <end position="221"/>
    </location>
</feature>
<accession>A0ABU2V7J9</accession>
<comment type="caution">
    <text evidence="3">The sequence shown here is derived from an EMBL/GenBank/DDBJ whole genome shotgun (WGS) entry which is preliminary data.</text>
</comment>
<dbReference type="EMBL" id="JAVREZ010000004">
    <property type="protein sequence ID" value="MDT0481535.1"/>
    <property type="molecule type" value="Genomic_DNA"/>
</dbReference>